<dbReference type="OrthoDB" id="5779998at2759"/>
<dbReference type="AlphaFoldDB" id="A0A2A2L8L5"/>
<feature type="chain" id="PRO_5012449127" evidence="2">
    <location>
        <begin position="18"/>
        <end position="179"/>
    </location>
</feature>
<evidence type="ECO:0000256" key="1">
    <source>
        <dbReference type="SAM" id="Phobius"/>
    </source>
</evidence>
<evidence type="ECO:0000313" key="3">
    <source>
        <dbReference type="EMBL" id="PAV82387.1"/>
    </source>
</evidence>
<keyword evidence="2" id="KW-0732">Signal</keyword>
<organism evidence="3 4">
    <name type="scientific">Diploscapter pachys</name>
    <dbReference type="NCBI Taxonomy" id="2018661"/>
    <lineage>
        <taxon>Eukaryota</taxon>
        <taxon>Metazoa</taxon>
        <taxon>Ecdysozoa</taxon>
        <taxon>Nematoda</taxon>
        <taxon>Chromadorea</taxon>
        <taxon>Rhabditida</taxon>
        <taxon>Rhabditina</taxon>
        <taxon>Rhabditomorpha</taxon>
        <taxon>Rhabditoidea</taxon>
        <taxon>Rhabditidae</taxon>
        <taxon>Diploscapter</taxon>
    </lineage>
</organism>
<dbReference type="Proteomes" id="UP000218231">
    <property type="component" value="Unassembled WGS sequence"/>
</dbReference>
<gene>
    <name evidence="3" type="ORF">WR25_15805</name>
</gene>
<name>A0A2A2L8L5_9BILA</name>
<evidence type="ECO:0000313" key="4">
    <source>
        <dbReference type="Proteomes" id="UP000218231"/>
    </source>
</evidence>
<keyword evidence="4" id="KW-1185">Reference proteome</keyword>
<keyword evidence="1" id="KW-1133">Transmembrane helix</keyword>
<keyword evidence="1" id="KW-0812">Transmembrane</keyword>
<reference evidence="3 4" key="1">
    <citation type="journal article" date="2017" name="Curr. Biol.">
        <title>Genome architecture and evolution of a unichromosomal asexual nematode.</title>
        <authorList>
            <person name="Fradin H."/>
            <person name="Zegar C."/>
            <person name="Gutwein M."/>
            <person name="Lucas J."/>
            <person name="Kovtun M."/>
            <person name="Corcoran D."/>
            <person name="Baugh L.R."/>
            <person name="Kiontke K."/>
            <person name="Gunsalus K."/>
            <person name="Fitch D.H."/>
            <person name="Piano F."/>
        </authorList>
    </citation>
    <scope>NUCLEOTIDE SEQUENCE [LARGE SCALE GENOMIC DNA]</scope>
    <source>
        <strain evidence="3">PF1309</strain>
    </source>
</reference>
<evidence type="ECO:0000256" key="2">
    <source>
        <dbReference type="SAM" id="SignalP"/>
    </source>
</evidence>
<dbReference type="EMBL" id="LIAE01007056">
    <property type="protein sequence ID" value="PAV82387.1"/>
    <property type="molecule type" value="Genomic_DNA"/>
</dbReference>
<dbReference type="PROSITE" id="PS51257">
    <property type="entry name" value="PROKAR_LIPOPROTEIN"/>
    <property type="match status" value="1"/>
</dbReference>
<proteinExistence type="predicted"/>
<sequence length="179" mass="20274">MKSKLLIFCGLLSIASCAIYNDRYKGYSDRTEYQPVEEVYPIRPVTHTFPNRTYCMEVCDVPCTITNVYMGSASVEMFNCARMRPPKISVLSSIKGNSFYMILVVLGIITAAIIFLLTLCFCCSYCCRQPVSSRGSSKDALTAHDDGEFREYLHAEPTEIGSLRKEREFARRTRTAQIV</sequence>
<accession>A0A2A2L8L5</accession>
<feature type="transmembrane region" description="Helical" evidence="1">
    <location>
        <begin position="99"/>
        <end position="127"/>
    </location>
</feature>
<comment type="caution">
    <text evidence="3">The sequence shown here is derived from an EMBL/GenBank/DDBJ whole genome shotgun (WGS) entry which is preliminary data.</text>
</comment>
<feature type="signal peptide" evidence="2">
    <location>
        <begin position="1"/>
        <end position="17"/>
    </location>
</feature>
<protein>
    <submittedName>
        <fullName evidence="3">Uncharacterized protein</fullName>
    </submittedName>
</protein>
<keyword evidence="1" id="KW-0472">Membrane</keyword>